<keyword evidence="2" id="KW-0472">Membrane</keyword>
<sequence>MRGAPPFGRSLLLGATVFILLSLLLPWWSALNALGDQERLARQQLATRLNQQAEPAPLTLPGVADIYHQAPPGETGKAWWFGDSASIQQLEVEQGAVFYLLNTGPATRHWLSTSLPLVVATLLLFGGLYYRWRRQQTQRQHTLQAMLQNAELAGAAAGPDAIAKSISDLHQQHKEQLNALQKELDAARLQSQQDSLTTLGNRFAFRRDLIHMLGNENRLATATLMLVRASSLQDINSRNGFQAGDQYLQDISRLIRKVIQTHPGAHAYRVNGSDIAVLLEGQCNPLAKSLGGQLRQELHHYQHVHELDCAAYIGFTQLLPGQSPESVLIRADSALAQAQSGEPNGWRVVLKNSDDEDMGESQWRQRLQSILEGDKVRLMVQPARLLKPSLPGYNEIFTHFPNDKGGNYPASTVFAMLQRLGMSMLFEQKIIEMILRQVAACEVPAQRWAINLTPASLQQNSFLIWLERVLMRNINVTAALVFELDEHVLEHQLTNGKRLLEMIRRTGARSAISKFGHGYGSFRLLKELKPDYVKLDPELVHHLEDDSANQQFVRMIIDLAQRLGCHVVAEGVETEDQKRMLETMYIDGVQGYLVSKPVPLTGFKGLTLTSA</sequence>
<dbReference type="SMART" id="SM00267">
    <property type="entry name" value="GGDEF"/>
    <property type="match status" value="1"/>
</dbReference>
<dbReference type="PANTHER" id="PTHR33121:SF79">
    <property type="entry name" value="CYCLIC DI-GMP PHOSPHODIESTERASE PDED-RELATED"/>
    <property type="match status" value="1"/>
</dbReference>
<dbReference type="InterPro" id="IPR050706">
    <property type="entry name" value="Cyclic-di-GMP_PDE-like"/>
</dbReference>
<dbReference type="EMBL" id="NBIM01000001">
    <property type="protein sequence ID" value="OXY82848.1"/>
    <property type="molecule type" value="Genomic_DNA"/>
</dbReference>
<dbReference type="Pfam" id="PF00990">
    <property type="entry name" value="GGDEF"/>
    <property type="match status" value="1"/>
</dbReference>
<dbReference type="InterPro" id="IPR000160">
    <property type="entry name" value="GGDEF_dom"/>
</dbReference>
<feature type="coiled-coil region" evidence="1">
    <location>
        <begin position="163"/>
        <end position="190"/>
    </location>
</feature>
<keyword evidence="1" id="KW-0175">Coiled coil</keyword>
<dbReference type="Proteomes" id="UP000242757">
    <property type="component" value="Unassembled WGS sequence"/>
</dbReference>
<comment type="caution">
    <text evidence="5">The sequence shown here is derived from an EMBL/GenBank/DDBJ whole genome shotgun (WGS) entry which is preliminary data.</text>
</comment>
<evidence type="ECO:0000256" key="2">
    <source>
        <dbReference type="SAM" id="Phobius"/>
    </source>
</evidence>
<keyword evidence="2" id="KW-1133">Transmembrane helix</keyword>
<keyword evidence="6" id="KW-1185">Reference proteome</keyword>
<keyword evidence="2" id="KW-0812">Transmembrane</keyword>
<dbReference type="Pfam" id="PF00563">
    <property type="entry name" value="EAL"/>
    <property type="match status" value="1"/>
</dbReference>
<evidence type="ECO:0000259" key="3">
    <source>
        <dbReference type="PROSITE" id="PS50883"/>
    </source>
</evidence>
<dbReference type="OrthoDB" id="5894408at2"/>
<dbReference type="Gene3D" id="3.30.70.270">
    <property type="match status" value="1"/>
</dbReference>
<organism evidence="5 6">
    <name type="scientific">Oceanimonas doudoroffii</name>
    <dbReference type="NCBI Taxonomy" id="84158"/>
    <lineage>
        <taxon>Bacteria</taxon>
        <taxon>Pseudomonadati</taxon>
        <taxon>Pseudomonadota</taxon>
        <taxon>Gammaproteobacteria</taxon>
        <taxon>Aeromonadales</taxon>
        <taxon>Aeromonadaceae</taxon>
        <taxon>Oceanimonas</taxon>
    </lineage>
</organism>
<dbReference type="SUPFAM" id="SSF141868">
    <property type="entry name" value="EAL domain-like"/>
    <property type="match status" value="1"/>
</dbReference>
<dbReference type="CDD" id="cd01948">
    <property type="entry name" value="EAL"/>
    <property type="match status" value="1"/>
</dbReference>
<dbReference type="PROSITE" id="PS50887">
    <property type="entry name" value="GGDEF"/>
    <property type="match status" value="1"/>
</dbReference>
<dbReference type="PROSITE" id="PS50883">
    <property type="entry name" value="EAL"/>
    <property type="match status" value="1"/>
</dbReference>
<dbReference type="GO" id="GO:0071111">
    <property type="term" value="F:cyclic-guanylate-specific phosphodiesterase activity"/>
    <property type="evidence" value="ECO:0007669"/>
    <property type="project" value="InterPro"/>
</dbReference>
<dbReference type="SMART" id="SM00052">
    <property type="entry name" value="EAL"/>
    <property type="match status" value="1"/>
</dbReference>
<dbReference type="Gene3D" id="3.20.20.450">
    <property type="entry name" value="EAL domain"/>
    <property type="match status" value="1"/>
</dbReference>
<dbReference type="InterPro" id="IPR035919">
    <property type="entry name" value="EAL_sf"/>
</dbReference>
<dbReference type="SUPFAM" id="SSF55073">
    <property type="entry name" value="Nucleotide cyclase"/>
    <property type="match status" value="1"/>
</dbReference>
<feature type="domain" description="GGDEF" evidence="4">
    <location>
        <begin position="220"/>
        <end position="351"/>
    </location>
</feature>
<dbReference type="CDD" id="cd01949">
    <property type="entry name" value="GGDEF"/>
    <property type="match status" value="1"/>
</dbReference>
<reference evidence="5 6" key="1">
    <citation type="submission" date="2017-08" db="EMBL/GenBank/DDBJ databases">
        <title>A Genome Sequence of Oceanimonas doudoroffii ATCC 27123T.</title>
        <authorList>
            <person name="Brennan M.A."/>
            <person name="Maclea K.S."/>
            <person name="Mcclelland W.D."/>
            <person name="Trachtenberg A.M."/>
        </authorList>
    </citation>
    <scope>NUCLEOTIDE SEQUENCE [LARGE SCALE GENOMIC DNA]</scope>
    <source>
        <strain evidence="5 6">ATCC 27123</strain>
    </source>
</reference>
<evidence type="ECO:0000313" key="6">
    <source>
        <dbReference type="Proteomes" id="UP000242757"/>
    </source>
</evidence>
<evidence type="ECO:0000259" key="4">
    <source>
        <dbReference type="PROSITE" id="PS50887"/>
    </source>
</evidence>
<gene>
    <name evidence="5" type="ORF">B6S08_04905</name>
</gene>
<proteinExistence type="predicted"/>
<dbReference type="PANTHER" id="PTHR33121">
    <property type="entry name" value="CYCLIC DI-GMP PHOSPHODIESTERASE PDEF"/>
    <property type="match status" value="1"/>
</dbReference>
<dbReference type="InterPro" id="IPR043128">
    <property type="entry name" value="Rev_trsase/Diguanyl_cyclase"/>
</dbReference>
<evidence type="ECO:0000313" key="5">
    <source>
        <dbReference type="EMBL" id="OXY82848.1"/>
    </source>
</evidence>
<evidence type="ECO:0000256" key="1">
    <source>
        <dbReference type="SAM" id="Coils"/>
    </source>
</evidence>
<name>A0A233RHH6_9GAMM</name>
<dbReference type="InterPro" id="IPR001633">
    <property type="entry name" value="EAL_dom"/>
</dbReference>
<feature type="domain" description="EAL" evidence="3">
    <location>
        <begin position="360"/>
        <end position="611"/>
    </location>
</feature>
<dbReference type="InterPro" id="IPR029787">
    <property type="entry name" value="Nucleotide_cyclase"/>
</dbReference>
<dbReference type="RefSeq" id="WP_094199626.1">
    <property type="nucleotide sequence ID" value="NZ_NBIM01000001.1"/>
</dbReference>
<feature type="transmembrane region" description="Helical" evidence="2">
    <location>
        <begin position="110"/>
        <end position="130"/>
    </location>
</feature>
<accession>A0A233RHH6</accession>
<dbReference type="AlphaFoldDB" id="A0A233RHH6"/>
<protein>
    <submittedName>
        <fullName evidence="5">GGDEF-domain containing protein</fullName>
    </submittedName>
</protein>